<dbReference type="AlphaFoldDB" id="A0A0J1CMS8"/>
<feature type="transmembrane region" description="Helical" evidence="8">
    <location>
        <begin position="306"/>
        <end position="325"/>
    </location>
</feature>
<feature type="transmembrane region" description="Helical" evidence="8">
    <location>
        <begin position="21"/>
        <end position="42"/>
    </location>
</feature>
<evidence type="ECO:0000256" key="7">
    <source>
        <dbReference type="ARBA" id="ARBA00023136"/>
    </source>
</evidence>
<keyword evidence="4" id="KW-1003">Cell membrane</keyword>
<sequence length="590" mass="63697">MNASTIAAGRARPASRGLRPGPLWLALPGVLFLAVFLLYPSLKLLSLSVLKSDGTLSFAAFARFFGPSVYRQVLQTTFAIALETTACCLLFGYPLAYWLAGLSRQRQQIVSLLVLLSFWSSALVKTFAWLVLLGRTGFIAQVLHALGIGGGEHLLFNRTVVVFAIAHTLLPLAVVTMLPVMNQIDRRLSMAASTLGADRAQVFWRVFFASSMRGVAAAGLLVFIGALGFFIAPTLLGSPREMMLGQLIIVQINELQNWQLASALAVVLVLSALVTCLIYDLVFGLSSLADDKRAGHSMRQHHLRRVGIGMVNFLGLVCSFAVSAYDRHLRQVVRVDLLTVYAWLVIAVLLFPILAIVPMAFSADTFLSFPPKGFSLRWFATYFESPLWIGATLRSFGIGVIVTIVTTAVATPAALGIARSGGKLASGLFLLFLLPMIVPSIVIAIALFYFCAHISLVATNLGIVIGHIVIAMPMVFVILLTTFKGHDWGIDHAAATLGANRLQVLRHITLPSIRNGLAAAFVIGFLSSFEELTVALFIGGGIKTTLPKQLWDDILLQVSPTLAAASTVVLCVVTLLFLVLQWVRPSGKVA</sequence>
<evidence type="ECO:0000256" key="8">
    <source>
        <dbReference type="RuleBase" id="RU363032"/>
    </source>
</evidence>
<keyword evidence="5 8" id="KW-0812">Transmembrane</keyword>
<evidence type="ECO:0000313" key="10">
    <source>
        <dbReference type="EMBL" id="KLU21839.1"/>
    </source>
</evidence>
<dbReference type="EMBL" id="AEJF01000200">
    <property type="protein sequence ID" value="KLU21839.1"/>
    <property type="molecule type" value="Genomic_DNA"/>
</dbReference>
<keyword evidence="3 8" id="KW-0813">Transport</keyword>
<keyword evidence="7 8" id="KW-0472">Membrane</keyword>
<feature type="transmembrane region" description="Helical" evidence="8">
    <location>
        <begin position="516"/>
        <end position="542"/>
    </location>
</feature>
<gene>
    <name evidence="10" type="ORF">EOS_33880</name>
</gene>
<organism evidence="10 11">
    <name type="scientific">Caballeronia mineralivorans PML1(12)</name>
    <dbReference type="NCBI Taxonomy" id="908627"/>
    <lineage>
        <taxon>Bacteria</taxon>
        <taxon>Pseudomonadati</taxon>
        <taxon>Pseudomonadota</taxon>
        <taxon>Betaproteobacteria</taxon>
        <taxon>Burkholderiales</taxon>
        <taxon>Burkholderiaceae</taxon>
        <taxon>Caballeronia</taxon>
    </lineage>
</organism>
<proteinExistence type="inferred from homology"/>
<accession>A0A0J1CMS8</accession>
<feature type="transmembrane region" description="Helical" evidence="8">
    <location>
        <begin position="258"/>
        <end position="285"/>
    </location>
</feature>
<evidence type="ECO:0000256" key="1">
    <source>
        <dbReference type="ARBA" id="ARBA00004651"/>
    </source>
</evidence>
<name>A0A0J1CMS8_9BURK</name>
<dbReference type="GO" id="GO:0055085">
    <property type="term" value="P:transmembrane transport"/>
    <property type="evidence" value="ECO:0007669"/>
    <property type="project" value="InterPro"/>
</dbReference>
<feature type="transmembrane region" description="Helical" evidence="8">
    <location>
        <begin position="397"/>
        <end position="417"/>
    </location>
</feature>
<dbReference type="PANTHER" id="PTHR42929:SF5">
    <property type="entry name" value="ABC TRANSPORTER PERMEASE PROTEIN"/>
    <property type="match status" value="1"/>
</dbReference>
<dbReference type="PATRIC" id="fig|908627.4.peg.7580"/>
<evidence type="ECO:0000256" key="2">
    <source>
        <dbReference type="ARBA" id="ARBA00007069"/>
    </source>
</evidence>
<feature type="domain" description="ABC transmembrane type-1" evidence="9">
    <location>
        <begin position="392"/>
        <end position="581"/>
    </location>
</feature>
<dbReference type="InterPro" id="IPR035906">
    <property type="entry name" value="MetI-like_sf"/>
</dbReference>
<comment type="subcellular location">
    <subcellularLocation>
        <location evidence="1 8">Cell membrane</location>
        <topology evidence="1 8">Multi-pass membrane protein</topology>
    </subcellularLocation>
</comment>
<dbReference type="GO" id="GO:0005886">
    <property type="term" value="C:plasma membrane"/>
    <property type="evidence" value="ECO:0007669"/>
    <property type="project" value="UniProtKB-SubCell"/>
</dbReference>
<evidence type="ECO:0000256" key="3">
    <source>
        <dbReference type="ARBA" id="ARBA00022448"/>
    </source>
</evidence>
<evidence type="ECO:0000259" key="9">
    <source>
        <dbReference type="PROSITE" id="PS50928"/>
    </source>
</evidence>
<dbReference type="Pfam" id="PF00528">
    <property type="entry name" value="BPD_transp_1"/>
    <property type="match status" value="2"/>
</dbReference>
<dbReference type="PANTHER" id="PTHR42929">
    <property type="entry name" value="INNER MEMBRANE ABC TRANSPORTER PERMEASE PROTEIN YDCU-RELATED-RELATED"/>
    <property type="match status" value="1"/>
</dbReference>
<keyword evidence="6 8" id="KW-1133">Transmembrane helix</keyword>
<feature type="transmembrane region" description="Helical" evidence="8">
    <location>
        <begin position="78"/>
        <end position="100"/>
    </location>
</feature>
<evidence type="ECO:0000256" key="6">
    <source>
        <dbReference type="ARBA" id="ARBA00022989"/>
    </source>
</evidence>
<comment type="similarity">
    <text evidence="2">Belongs to the binding-protein-dependent transport system permease family. CysTW subfamily.</text>
</comment>
<feature type="transmembrane region" description="Helical" evidence="8">
    <location>
        <begin position="562"/>
        <end position="583"/>
    </location>
</feature>
<dbReference type="RefSeq" id="WP_047896580.1">
    <property type="nucleotide sequence ID" value="NZ_AEJF01000200.1"/>
</dbReference>
<dbReference type="Gene3D" id="1.10.3720.10">
    <property type="entry name" value="MetI-like"/>
    <property type="match status" value="2"/>
</dbReference>
<evidence type="ECO:0000256" key="4">
    <source>
        <dbReference type="ARBA" id="ARBA00022475"/>
    </source>
</evidence>
<dbReference type="InterPro" id="IPR000515">
    <property type="entry name" value="MetI-like"/>
</dbReference>
<dbReference type="Proteomes" id="UP000035963">
    <property type="component" value="Unassembled WGS sequence"/>
</dbReference>
<feature type="transmembrane region" description="Helical" evidence="8">
    <location>
        <begin position="429"/>
        <end position="450"/>
    </location>
</feature>
<feature type="transmembrane region" description="Helical" evidence="8">
    <location>
        <begin position="160"/>
        <end position="180"/>
    </location>
</feature>
<dbReference type="CDD" id="cd06261">
    <property type="entry name" value="TM_PBP2"/>
    <property type="match status" value="2"/>
</dbReference>
<feature type="transmembrane region" description="Helical" evidence="8">
    <location>
        <begin position="215"/>
        <end position="238"/>
    </location>
</feature>
<feature type="transmembrane region" description="Helical" evidence="8">
    <location>
        <begin position="456"/>
        <end position="480"/>
    </location>
</feature>
<keyword evidence="11" id="KW-1185">Reference proteome</keyword>
<reference evidence="10 11" key="1">
    <citation type="journal article" date="2015" name="Genome Announc.">
        <title>Draft Genome Sequence of Burkholderia sp. Strain PML1(12), an Ectomycorrhizosphere-Inhabiting Bacterium with Effective Mineral-Weathering Ability.</title>
        <authorList>
            <person name="Uroz S."/>
            <person name="Oger P."/>
        </authorList>
    </citation>
    <scope>NUCLEOTIDE SEQUENCE [LARGE SCALE GENOMIC DNA]</scope>
    <source>
        <strain evidence="11">PML1(12)</strain>
    </source>
</reference>
<evidence type="ECO:0000256" key="5">
    <source>
        <dbReference type="ARBA" id="ARBA00022692"/>
    </source>
</evidence>
<dbReference type="SUPFAM" id="SSF161098">
    <property type="entry name" value="MetI-like"/>
    <property type="match status" value="2"/>
</dbReference>
<evidence type="ECO:0000313" key="11">
    <source>
        <dbReference type="Proteomes" id="UP000035963"/>
    </source>
</evidence>
<dbReference type="PROSITE" id="PS50928">
    <property type="entry name" value="ABC_TM1"/>
    <property type="match status" value="2"/>
</dbReference>
<dbReference type="OrthoDB" id="9808619at2"/>
<comment type="caution">
    <text evidence="10">The sequence shown here is derived from an EMBL/GenBank/DDBJ whole genome shotgun (WGS) entry which is preliminary data.</text>
</comment>
<protein>
    <submittedName>
        <fullName evidence="10">ABC transporter permease</fullName>
    </submittedName>
</protein>
<feature type="domain" description="ABC transmembrane type-1" evidence="9">
    <location>
        <begin position="74"/>
        <end position="279"/>
    </location>
</feature>
<feature type="transmembrane region" description="Helical" evidence="8">
    <location>
        <begin position="340"/>
        <end position="362"/>
    </location>
</feature>
<feature type="transmembrane region" description="Helical" evidence="8">
    <location>
        <begin position="112"/>
        <end position="132"/>
    </location>
</feature>